<feature type="transmembrane region" description="Helical" evidence="2">
    <location>
        <begin position="40"/>
        <end position="61"/>
    </location>
</feature>
<sequence>MFKFSFSFTNTIEETRDILIKPIVFFKNLSKTPEESLISLYFRFLVYMGFLYTVSVINMTLLTPSGPSLTFLFFEMPVGHLLASLIIFPILGFLYMFFSWICGGNTGWRQNFRASTAVFSVFWAILFLQNFGGLIHIYLGIWIGIASTVYVPFLFFLVLTSYLKAPVKRTAIVLSVFTIILLYLQYSKMDSYMKDHKDVENTDSQKSVAKEKEMQKDRETTEIIRKAMEKARAEEQR</sequence>
<evidence type="ECO:0000313" key="3">
    <source>
        <dbReference type="EMBL" id="EKO35441.1"/>
    </source>
</evidence>
<accession>A0A0E2BJE7</accession>
<feature type="transmembrane region" description="Helical" evidence="2">
    <location>
        <begin position="114"/>
        <end position="131"/>
    </location>
</feature>
<keyword evidence="2" id="KW-0812">Transmembrane</keyword>
<evidence type="ECO:0008006" key="5">
    <source>
        <dbReference type="Google" id="ProtNLM"/>
    </source>
</evidence>
<feature type="transmembrane region" description="Helical" evidence="2">
    <location>
        <begin position="170"/>
        <end position="186"/>
    </location>
</feature>
<keyword evidence="2" id="KW-0472">Membrane</keyword>
<organism evidence="3 4">
    <name type="scientific">Leptospira santarosai str. MOR084</name>
    <dbReference type="NCBI Taxonomy" id="1049984"/>
    <lineage>
        <taxon>Bacteria</taxon>
        <taxon>Pseudomonadati</taxon>
        <taxon>Spirochaetota</taxon>
        <taxon>Spirochaetia</taxon>
        <taxon>Leptospirales</taxon>
        <taxon>Leptospiraceae</taxon>
        <taxon>Leptospira</taxon>
    </lineage>
</organism>
<dbReference type="EMBL" id="AHON02000013">
    <property type="protein sequence ID" value="EKO35441.1"/>
    <property type="molecule type" value="Genomic_DNA"/>
</dbReference>
<gene>
    <name evidence="3" type="ORF">LEP1GSC179_0998</name>
</gene>
<evidence type="ECO:0000313" key="4">
    <source>
        <dbReference type="Proteomes" id="UP000006329"/>
    </source>
</evidence>
<feature type="transmembrane region" description="Helical" evidence="2">
    <location>
        <begin position="137"/>
        <end position="158"/>
    </location>
</feature>
<dbReference type="RefSeq" id="WP_004484299.1">
    <property type="nucleotide sequence ID" value="NZ_AHON02000013.1"/>
</dbReference>
<evidence type="ECO:0000256" key="1">
    <source>
        <dbReference type="SAM" id="MobiDB-lite"/>
    </source>
</evidence>
<feature type="transmembrane region" description="Helical" evidence="2">
    <location>
        <begin position="81"/>
        <end position="102"/>
    </location>
</feature>
<keyword evidence="4" id="KW-1185">Reference proteome</keyword>
<feature type="compositionally biased region" description="Basic and acidic residues" evidence="1">
    <location>
        <begin position="208"/>
        <end position="222"/>
    </location>
</feature>
<protein>
    <recommendedName>
        <fullName evidence="5">Yip1 domain protein</fullName>
    </recommendedName>
</protein>
<evidence type="ECO:0000256" key="2">
    <source>
        <dbReference type="SAM" id="Phobius"/>
    </source>
</evidence>
<proteinExistence type="predicted"/>
<keyword evidence="2" id="KW-1133">Transmembrane helix</keyword>
<dbReference type="AlphaFoldDB" id="A0A0E2BJE7"/>
<dbReference type="Proteomes" id="UP000006329">
    <property type="component" value="Unassembled WGS sequence"/>
</dbReference>
<name>A0A0E2BJE7_9LEPT</name>
<feature type="region of interest" description="Disordered" evidence="1">
    <location>
        <begin position="198"/>
        <end position="222"/>
    </location>
</feature>
<comment type="caution">
    <text evidence="3">The sequence shown here is derived from an EMBL/GenBank/DDBJ whole genome shotgun (WGS) entry which is preliminary data.</text>
</comment>
<reference evidence="3" key="1">
    <citation type="submission" date="2012-10" db="EMBL/GenBank/DDBJ databases">
        <authorList>
            <person name="Harkins D.M."/>
            <person name="Durkin A.S."/>
            <person name="Brinkac L.M."/>
            <person name="Haft D.H."/>
            <person name="Selengut J.D."/>
            <person name="Sanka R."/>
            <person name="DePew J."/>
            <person name="Purushe J."/>
            <person name="Matthias M.A."/>
            <person name="Vinetz J.M."/>
            <person name="Sutton G.G."/>
            <person name="Nierman W.C."/>
            <person name="Fouts D.E."/>
        </authorList>
    </citation>
    <scope>NUCLEOTIDE SEQUENCE [LARGE SCALE GENOMIC DNA]</scope>
    <source>
        <strain evidence="3">MOR084</strain>
    </source>
</reference>